<evidence type="ECO:0000313" key="2">
    <source>
        <dbReference type="Proteomes" id="UP000216998"/>
    </source>
</evidence>
<comment type="caution">
    <text evidence="1">The sequence shown here is derived from an EMBL/GenBank/DDBJ whole genome shotgun (WGS) entry which is preliminary data.</text>
</comment>
<dbReference type="OrthoDB" id="467106at2"/>
<keyword evidence="2" id="KW-1185">Reference proteome</keyword>
<protein>
    <submittedName>
        <fullName evidence="1">Uncharacterized protein</fullName>
    </submittedName>
</protein>
<dbReference type="RefSeq" id="WP_094458326.1">
    <property type="nucleotide sequence ID" value="NZ_NOXU01000032.1"/>
</dbReference>
<dbReference type="InterPro" id="IPR008990">
    <property type="entry name" value="Elect_transpt_acc-like_dom_sf"/>
</dbReference>
<name>A0A255YSG9_9PROT</name>
<dbReference type="Proteomes" id="UP000216998">
    <property type="component" value="Unassembled WGS sequence"/>
</dbReference>
<dbReference type="EMBL" id="NOXU01000032">
    <property type="protein sequence ID" value="OYQ31644.1"/>
    <property type="molecule type" value="Genomic_DNA"/>
</dbReference>
<organism evidence="1 2">
    <name type="scientific">Niveispirillum lacus</name>
    <dbReference type="NCBI Taxonomy" id="1981099"/>
    <lineage>
        <taxon>Bacteria</taxon>
        <taxon>Pseudomonadati</taxon>
        <taxon>Pseudomonadota</taxon>
        <taxon>Alphaproteobacteria</taxon>
        <taxon>Rhodospirillales</taxon>
        <taxon>Azospirillaceae</taxon>
        <taxon>Niveispirillum</taxon>
    </lineage>
</organism>
<accession>A0A255YSG9</accession>
<sequence>MSIQMALAGASAKPTGKRPHFLESWEAERSMAIALSLAGELVVTRQRLDTLERLLAAKGIVSRDEIEGFTPTKAEAAERGLWNQEFLARVLRVVQQEAEALTATDDSSETIAEELAR</sequence>
<proteinExistence type="predicted"/>
<dbReference type="SUPFAM" id="SSF50090">
    <property type="entry name" value="Electron transport accessory proteins"/>
    <property type="match status" value="1"/>
</dbReference>
<gene>
    <name evidence="1" type="ORF">CHU95_21140</name>
</gene>
<reference evidence="1 2" key="1">
    <citation type="submission" date="2017-07" db="EMBL/GenBank/DDBJ databases">
        <title>Niveispirillum cyanobacteriorum sp. nov., isolated from cyanobacterial aggregates in a eutrophic lake.</title>
        <authorList>
            <person name="Cai H."/>
        </authorList>
    </citation>
    <scope>NUCLEOTIDE SEQUENCE [LARGE SCALE GENOMIC DNA]</scope>
    <source>
        <strain evidence="2">TH1-14</strain>
    </source>
</reference>
<evidence type="ECO:0000313" key="1">
    <source>
        <dbReference type="EMBL" id="OYQ31644.1"/>
    </source>
</evidence>
<dbReference type="AlphaFoldDB" id="A0A255YSG9"/>